<dbReference type="EMBL" id="PPEL01000046">
    <property type="protein sequence ID" value="PNV65120.1"/>
    <property type="molecule type" value="Genomic_DNA"/>
</dbReference>
<gene>
    <name evidence="4" type="ORF">C2L80_08235</name>
</gene>
<comment type="caution">
    <text evidence="4">The sequence shown here is derived from an EMBL/GenBank/DDBJ whole genome shotgun (WGS) entry which is preliminary data.</text>
</comment>
<dbReference type="PROSITE" id="PS50835">
    <property type="entry name" value="IG_LIKE"/>
    <property type="match status" value="1"/>
</dbReference>
<evidence type="ECO:0000259" key="3">
    <source>
        <dbReference type="PROSITE" id="PS50835"/>
    </source>
</evidence>
<feature type="chain" id="PRO_5039120504" description="Ig-like domain-containing protein" evidence="2">
    <location>
        <begin position="22"/>
        <end position="340"/>
    </location>
</feature>
<accession>A0A2K2U4K4</accession>
<reference evidence="4 5" key="1">
    <citation type="journal article" date="2018" name="Int. J. Syst. Evol. Microbiol.">
        <title>Rubneribacter badeniensis gen. nov., sp. nov. and Enteroscipio rubneri gen. nov., sp. nov., new members of the Eggerthellaceae isolated from human faeces.</title>
        <authorList>
            <person name="Danylec N."/>
            <person name="Gobl A."/>
            <person name="Stoll D.A."/>
            <person name="Hetzer B."/>
            <person name="Kulling S.E."/>
            <person name="Huch M."/>
        </authorList>
    </citation>
    <scope>NUCLEOTIDE SEQUENCE [LARGE SCALE GENOMIC DNA]</scope>
    <source>
        <strain evidence="4 5">ResAG-85</strain>
    </source>
</reference>
<evidence type="ECO:0000256" key="2">
    <source>
        <dbReference type="SAM" id="SignalP"/>
    </source>
</evidence>
<dbReference type="InterPro" id="IPR007110">
    <property type="entry name" value="Ig-like_dom"/>
</dbReference>
<evidence type="ECO:0000256" key="1">
    <source>
        <dbReference type="SAM" id="MobiDB-lite"/>
    </source>
</evidence>
<feature type="signal peptide" evidence="2">
    <location>
        <begin position="1"/>
        <end position="21"/>
    </location>
</feature>
<feature type="compositionally biased region" description="Low complexity" evidence="1">
    <location>
        <begin position="214"/>
        <end position="223"/>
    </location>
</feature>
<feature type="domain" description="Ig-like" evidence="3">
    <location>
        <begin position="34"/>
        <end position="137"/>
    </location>
</feature>
<feature type="region of interest" description="Disordered" evidence="1">
    <location>
        <begin position="202"/>
        <end position="237"/>
    </location>
</feature>
<evidence type="ECO:0000313" key="5">
    <source>
        <dbReference type="Proteomes" id="UP000236488"/>
    </source>
</evidence>
<proteinExistence type="predicted"/>
<name>A0A2K2U4K4_9ACTN</name>
<organism evidence="4 5">
    <name type="scientific">Rubneribacter badeniensis</name>
    <dbReference type="NCBI Taxonomy" id="2070688"/>
    <lineage>
        <taxon>Bacteria</taxon>
        <taxon>Bacillati</taxon>
        <taxon>Actinomycetota</taxon>
        <taxon>Coriobacteriia</taxon>
        <taxon>Eggerthellales</taxon>
        <taxon>Eggerthellaceae</taxon>
        <taxon>Rubneribacter</taxon>
    </lineage>
</organism>
<dbReference type="AlphaFoldDB" id="A0A2K2U4K4"/>
<sequence length="340" mass="35903">MRRCIWLVFGVMLAMSLAGCAQQEATEVANEEVPALQEKTADDYVNEGTFSTDCPVSGSTAGAVWYDSGYQVKTMDGTLVENDALVVEAGLTVKASSPSTEWGIGFCVALLDGDGSYLCSYGGWKNGPTGSREASVVCENFSQLAEKYGIPQRYELYVVRCYVGEGNWWGFTDEGQLFVTATEPVGYEAVKKAGKLIGEGSVQRSGDASGNVGGNVSSGSSSVERYRQSDSDNSAPADEQQLKLYRAQDDVVYTLSVGASEWNIGSQVMSGNGGGGLVLRGTVENGLLVAETGAVYQMDSLAGGAKVVCVDKADGTVAFMEGDYSEDKGKADEAALSYVR</sequence>
<dbReference type="PROSITE" id="PS51257">
    <property type="entry name" value="PROKAR_LIPOPROTEIN"/>
    <property type="match status" value="1"/>
</dbReference>
<keyword evidence="2" id="KW-0732">Signal</keyword>
<evidence type="ECO:0000313" key="4">
    <source>
        <dbReference type="EMBL" id="PNV65120.1"/>
    </source>
</evidence>
<dbReference type="Proteomes" id="UP000236488">
    <property type="component" value="Unassembled WGS sequence"/>
</dbReference>
<protein>
    <recommendedName>
        <fullName evidence="3">Ig-like domain-containing protein</fullName>
    </recommendedName>
</protein>
<keyword evidence="5" id="KW-1185">Reference proteome</keyword>